<name>A0A5Q2FEE8_9ACTN</name>
<dbReference type="AlphaFoldDB" id="A0A5Q2FEE8"/>
<organism evidence="2 3">
    <name type="scientific">Raineyella fluvialis</name>
    <dbReference type="NCBI Taxonomy" id="2662261"/>
    <lineage>
        <taxon>Bacteria</taxon>
        <taxon>Bacillati</taxon>
        <taxon>Actinomycetota</taxon>
        <taxon>Actinomycetes</taxon>
        <taxon>Propionibacteriales</taxon>
        <taxon>Propionibacteriaceae</taxon>
        <taxon>Raineyella</taxon>
    </lineage>
</organism>
<evidence type="ECO:0000256" key="1">
    <source>
        <dbReference type="SAM" id="MobiDB-lite"/>
    </source>
</evidence>
<feature type="region of interest" description="Disordered" evidence="1">
    <location>
        <begin position="141"/>
        <end position="167"/>
    </location>
</feature>
<protein>
    <submittedName>
        <fullName evidence="2">Uncharacterized protein</fullName>
    </submittedName>
</protein>
<keyword evidence="3" id="KW-1185">Reference proteome</keyword>
<reference evidence="2 3" key="1">
    <citation type="submission" date="2019-10" db="EMBL/GenBank/DDBJ databases">
        <title>Genomic analysis of Raineyella sp. CBA3103.</title>
        <authorList>
            <person name="Roh S.W."/>
        </authorList>
    </citation>
    <scope>NUCLEOTIDE SEQUENCE [LARGE SCALE GENOMIC DNA]</scope>
    <source>
        <strain evidence="2 3">CBA3103</strain>
    </source>
</reference>
<dbReference type="EMBL" id="CP045725">
    <property type="protein sequence ID" value="QGF23095.1"/>
    <property type="molecule type" value="Genomic_DNA"/>
</dbReference>
<dbReference type="RefSeq" id="WP_153571622.1">
    <property type="nucleotide sequence ID" value="NZ_CP045725.1"/>
</dbReference>
<evidence type="ECO:0000313" key="3">
    <source>
        <dbReference type="Proteomes" id="UP000386847"/>
    </source>
</evidence>
<gene>
    <name evidence="2" type="ORF">Rai3103_04795</name>
</gene>
<dbReference type="Proteomes" id="UP000386847">
    <property type="component" value="Chromosome"/>
</dbReference>
<sequence length="187" mass="19819">MGAGFDDELADIDDIDEVVTLVEAELLSRCREVPDLACRDAAVQHAEQPYGERKPPRQAREVGLVDRPIGESVRLTSIVDALAEAAAHRDGPVEEDLLSGSALSRVGATQSTEPLEGGHHLAGLDGSASEQGFGVVTEAAGPLQEGGDLTVRQPVPGGCRGPSRPPRRWCRTVEDHGSHLLSSGYRL</sequence>
<proteinExistence type="predicted"/>
<feature type="region of interest" description="Disordered" evidence="1">
    <location>
        <begin position="107"/>
        <end position="128"/>
    </location>
</feature>
<dbReference type="KEGG" id="rain:Rai3103_04795"/>
<evidence type="ECO:0000313" key="2">
    <source>
        <dbReference type="EMBL" id="QGF23095.1"/>
    </source>
</evidence>
<accession>A0A5Q2FEE8</accession>